<organism evidence="4 5">
    <name type="scientific">Pantoea latae</name>
    <dbReference type="NCBI Taxonomy" id="1964541"/>
    <lineage>
        <taxon>Bacteria</taxon>
        <taxon>Pseudomonadati</taxon>
        <taxon>Pseudomonadota</taxon>
        <taxon>Gammaproteobacteria</taxon>
        <taxon>Enterobacterales</taxon>
        <taxon>Erwiniaceae</taxon>
        <taxon>Pantoea</taxon>
    </lineage>
</organism>
<keyword evidence="2" id="KW-0560">Oxidoreductase</keyword>
<dbReference type="CDD" id="cd02803">
    <property type="entry name" value="OYE_like_FMN_family"/>
    <property type="match status" value="1"/>
</dbReference>
<dbReference type="Proteomes" id="UP000192769">
    <property type="component" value="Unassembled WGS sequence"/>
</dbReference>
<protein>
    <submittedName>
        <fullName evidence="4">NADH:flavin oxidoreductase</fullName>
    </submittedName>
</protein>
<sequence length="362" mass="38618">MAKQLFTAGTINGVLFNNRAMVAPMTRISASETGVPGEIVQHYYASFARGGFGAVISEGLYVDQAWSQTYAFQPGIVTEEQVAGWRKVVKAVQQDGARFIAQLIHGGALSQANIYRDTTVAPSAVQPVGQQLGFYHGQGAYSLPQAMNSDQIAAAIDAFAASAERAVKQAGFDGVEIHAANGYLLDQFLTDYTNQRTDRWGGDIAARLSLTLEVIKAVRARIGADVILGVRISQGKVNDFHHKWKEGKAGAATVFALLQAAGVDYIHVTEYQAWQPAFSDGQQTFADIAREAAPDTVLVVNGGLDNGELAEAQLAACADFVAIGKAALANHDWPTRVAQGETLRALPDNVLSPVASIKQSEI</sequence>
<dbReference type="AlphaFoldDB" id="A0A1V9DLV1"/>
<keyword evidence="1" id="KW-0285">Flavoprotein</keyword>
<name>A0A1V9DLV1_9GAMM</name>
<evidence type="ECO:0000256" key="2">
    <source>
        <dbReference type="ARBA" id="ARBA00023002"/>
    </source>
</evidence>
<feature type="domain" description="NADH:flavin oxidoreductase/NADH oxidase N-terminal" evidence="3">
    <location>
        <begin position="5"/>
        <end position="341"/>
    </location>
</feature>
<evidence type="ECO:0000313" key="4">
    <source>
        <dbReference type="EMBL" id="OQP34791.1"/>
    </source>
</evidence>
<dbReference type="GO" id="GO:0016491">
    <property type="term" value="F:oxidoreductase activity"/>
    <property type="evidence" value="ECO:0007669"/>
    <property type="project" value="UniProtKB-KW"/>
</dbReference>
<evidence type="ECO:0000256" key="1">
    <source>
        <dbReference type="ARBA" id="ARBA00022630"/>
    </source>
</evidence>
<dbReference type="EMBL" id="MWUE01000011">
    <property type="protein sequence ID" value="OQP34791.1"/>
    <property type="molecule type" value="Genomic_DNA"/>
</dbReference>
<evidence type="ECO:0000259" key="3">
    <source>
        <dbReference type="Pfam" id="PF00724"/>
    </source>
</evidence>
<dbReference type="SUPFAM" id="SSF51395">
    <property type="entry name" value="FMN-linked oxidoreductases"/>
    <property type="match status" value="1"/>
</dbReference>
<evidence type="ECO:0000313" key="5">
    <source>
        <dbReference type="Proteomes" id="UP000192769"/>
    </source>
</evidence>
<comment type="caution">
    <text evidence="4">The sequence shown here is derived from an EMBL/GenBank/DDBJ whole genome shotgun (WGS) entry which is preliminary data.</text>
</comment>
<dbReference type="OrthoDB" id="8523426at2"/>
<dbReference type="RefSeq" id="WP_081138197.1">
    <property type="nucleotide sequence ID" value="NZ_MWUE01000011.1"/>
</dbReference>
<dbReference type="PANTHER" id="PTHR43656:SF2">
    <property type="entry name" value="BINDING OXIDOREDUCTASE, PUTATIVE (AFU_ORTHOLOGUE AFUA_2G08260)-RELATED"/>
    <property type="match status" value="1"/>
</dbReference>
<dbReference type="InterPro" id="IPR001155">
    <property type="entry name" value="OxRdtase_FMN_N"/>
</dbReference>
<dbReference type="Pfam" id="PF00724">
    <property type="entry name" value="Oxidored_FMN"/>
    <property type="match status" value="1"/>
</dbReference>
<reference evidence="4 5" key="1">
    <citation type="submission" date="2017-02" db="EMBL/GenBank/DDBJ databases">
        <title>Whole genome shotgun sequence of Pantoea agglomerans strain AS1 isolated from a cycad, Zamia floridana in Central Florida, USA.</title>
        <authorList>
            <person name="Lata P."/>
            <person name="Govindarajan S."/>
            <person name="Qi F."/>
            <person name="Li J.-L."/>
            <person name="Maurya S.K."/>
            <person name="Sahoo M.K."/>
        </authorList>
    </citation>
    <scope>NUCLEOTIDE SEQUENCE [LARGE SCALE GENOMIC DNA]</scope>
    <source>
        <strain evidence="4 5">AS1</strain>
    </source>
</reference>
<gene>
    <name evidence="4" type="ORF">B2J69_08250</name>
</gene>
<dbReference type="PANTHER" id="PTHR43656">
    <property type="entry name" value="BINDING OXIDOREDUCTASE, PUTATIVE (AFU_ORTHOLOGUE AFUA_2G08260)-RELATED"/>
    <property type="match status" value="1"/>
</dbReference>
<dbReference type="Gene3D" id="3.20.20.70">
    <property type="entry name" value="Aldolase class I"/>
    <property type="match status" value="1"/>
</dbReference>
<keyword evidence="5" id="KW-1185">Reference proteome</keyword>
<dbReference type="InterPro" id="IPR051799">
    <property type="entry name" value="NADH_flavin_oxidoreductase"/>
</dbReference>
<dbReference type="InterPro" id="IPR013785">
    <property type="entry name" value="Aldolase_TIM"/>
</dbReference>
<accession>A0A1V9DLV1</accession>
<proteinExistence type="predicted"/>
<dbReference type="GO" id="GO:0010181">
    <property type="term" value="F:FMN binding"/>
    <property type="evidence" value="ECO:0007669"/>
    <property type="project" value="InterPro"/>
</dbReference>